<feature type="domain" description="HTH araC/xylS-type" evidence="4">
    <location>
        <begin position="13"/>
        <end position="111"/>
    </location>
</feature>
<gene>
    <name evidence="5" type="ORF">PHA72_25525</name>
</gene>
<proteinExistence type="predicted"/>
<dbReference type="EMBL" id="CP116348">
    <property type="protein sequence ID" value="WCE15989.1"/>
    <property type="molecule type" value="Genomic_DNA"/>
</dbReference>
<keyword evidence="2" id="KW-0238">DNA-binding</keyword>
<accession>A0AAX3LI88</accession>
<geneLocation type="plasmid" evidence="5 6">
    <name>unnamed1</name>
</geneLocation>
<dbReference type="PANTHER" id="PTHR47504">
    <property type="entry name" value="RIGHT ORIGIN-BINDING PROTEIN"/>
    <property type="match status" value="1"/>
</dbReference>
<keyword evidence="1" id="KW-0805">Transcription regulation</keyword>
<dbReference type="SMART" id="SM00342">
    <property type="entry name" value="HTH_ARAC"/>
    <property type="match status" value="1"/>
</dbReference>
<dbReference type="InterPro" id="IPR050959">
    <property type="entry name" value="MarA-like"/>
</dbReference>
<organism evidence="5 6">
    <name type="scientific">Enterobacter ludwigii</name>
    <dbReference type="NCBI Taxonomy" id="299767"/>
    <lineage>
        <taxon>Bacteria</taxon>
        <taxon>Pseudomonadati</taxon>
        <taxon>Pseudomonadota</taxon>
        <taxon>Gammaproteobacteria</taxon>
        <taxon>Enterobacterales</taxon>
        <taxon>Enterobacteriaceae</taxon>
        <taxon>Enterobacter</taxon>
        <taxon>Enterobacter cloacae complex</taxon>
    </lineage>
</organism>
<evidence type="ECO:0000259" key="4">
    <source>
        <dbReference type="PROSITE" id="PS01124"/>
    </source>
</evidence>
<keyword evidence="3" id="KW-0804">Transcription</keyword>
<evidence type="ECO:0000313" key="6">
    <source>
        <dbReference type="Proteomes" id="UP001210538"/>
    </source>
</evidence>
<dbReference type="GO" id="GO:0003700">
    <property type="term" value="F:DNA-binding transcription factor activity"/>
    <property type="evidence" value="ECO:0007669"/>
    <property type="project" value="InterPro"/>
</dbReference>
<dbReference type="Gene3D" id="1.10.10.60">
    <property type="entry name" value="Homeodomain-like"/>
    <property type="match status" value="2"/>
</dbReference>
<reference evidence="5 6" key="1">
    <citation type="submission" date="2023-01" db="EMBL/GenBank/DDBJ databases">
        <title>Genome sequence resource and annotation of Enterobacter ludwigii, an economically important pathogen of seedling wilt with strawberry.</title>
        <authorList>
            <person name="Xie Y."/>
        </authorList>
    </citation>
    <scope>NUCLEOTIDE SEQUENCE [LARGE SCALE GENOMIC DNA]</scope>
    <source>
        <strain evidence="5 6">CM-TZ4</strain>
        <plasmid evidence="5 6">unnamed1</plasmid>
    </source>
</reference>
<dbReference type="Proteomes" id="UP001210538">
    <property type="component" value="Plasmid unnamed1"/>
</dbReference>
<evidence type="ECO:0000313" key="5">
    <source>
        <dbReference type="EMBL" id="WCE15989.1"/>
    </source>
</evidence>
<evidence type="ECO:0000256" key="3">
    <source>
        <dbReference type="ARBA" id="ARBA00023163"/>
    </source>
</evidence>
<dbReference type="PROSITE" id="PS01124">
    <property type="entry name" value="HTH_ARAC_FAMILY_2"/>
    <property type="match status" value="1"/>
</dbReference>
<dbReference type="PANTHER" id="PTHR47504:SF5">
    <property type="entry name" value="RIGHT ORIGIN-BINDING PROTEIN"/>
    <property type="match status" value="1"/>
</dbReference>
<dbReference type="InterPro" id="IPR018060">
    <property type="entry name" value="HTH_AraC"/>
</dbReference>
<dbReference type="GO" id="GO:0043565">
    <property type="term" value="F:sequence-specific DNA binding"/>
    <property type="evidence" value="ECO:0007669"/>
    <property type="project" value="InterPro"/>
</dbReference>
<dbReference type="SUPFAM" id="SSF46689">
    <property type="entry name" value="Homeodomain-like"/>
    <property type="match status" value="2"/>
</dbReference>
<sequence length="116" mass="13393">MKRRSDFPISVIKTLLEIIDQEIKDGLSINYLSMVSGYSRWHLQRIFKSSIGVSLGTYIRYKRVKRAANDIVKIDTRLIDVVVDYGFSSQASFCRTFKTVYGITPGSYRRTRKSVD</sequence>
<dbReference type="Pfam" id="PF12833">
    <property type="entry name" value="HTH_18"/>
    <property type="match status" value="1"/>
</dbReference>
<keyword evidence="5" id="KW-0614">Plasmid</keyword>
<protein>
    <submittedName>
        <fullName evidence="5">Helix-turn-helix domain-containing protein</fullName>
    </submittedName>
</protein>
<dbReference type="PRINTS" id="PR00032">
    <property type="entry name" value="HTHARAC"/>
</dbReference>
<evidence type="ECO:0000256" key="2">
    <source>
        <dbReference type="ARBA" id="ARBA00023125"/>
    </source>
</evidence>
<dbReference type="RefSeq" id="WP_265217168.1">
    <property type="nucleotide sequence ID" value="NZ_CP116348.1"/>
</dbReference>
<name>A0AAX3LI88_9ENTR</name>
<keyword evidence="6" id="KW-1185">Reference proteome</keyword>
<dbReference type="InterPro" id="IPR020449">
    <property type="entry name" value="Tscrpt_reg_AraC-type_HTH"/>
</dbReference>
<dbReference type="InterPro" id="IPR009057">
    <property type="entry name" value="Homeodomain-like_sf"/>
</dbReference>
<dbReference type="AlphaFoldDB" id="A0AAX3LI88"/>
<evidence type="ECO:0000256" key="1">
    <source>
        <dbReference type="ARBA" id="ARBA00023015"/>
    </source>
</evidence>